<organism evidence="1 2">
    <name type="scientific">Ruminococcus albus</name>
    <dbReference type="NCBI Taxonomy" id="1264"/>
    <lineage>
        <taxon>Bacteria</taxon>
        <taxon>Bacillati</taxon>
        <taxon>Bacillota</taxon>
        <taxon>Clostridia</taxon>
        <taxon>Eubacteriales</taxon>
        <taxon>Oscillospiraceae</taxon>
        <taxon>Ruminococcus</taxon>
    </lineage>
</organism>
<dbReference type="RefSeq" id="WP_074963375.1">
    <property type="nucleotide sequence ID" value="NZ_FOKQ01000061.1"/>
</dbReference>
<accession>A0A1I1RA80</accession>
<dbReference type="InterPro" id="IPR010921">
    <property type="entry name" value="Trp_repressor/repl_initiator"/>
</dbReference>
<protein>
    <submittedName>
        <fullName evidence="1">Transposase</fullName>
    </submittedName>
</protein>
<dbReference type="EMBL" id="FOKQ01000061">
    <property type="protein sequence ID" value="SFD31165.1"/>
    <property type="molecule type" value="Genomic_DNA"/>
</dbReference>
<dbReference type="AlphaFoldDB" id="A0A1I1RA80"/>
<dbReference type="Pfam" id="PF01527">
    <property type="entry name" value="HTH_Tnp_1"/>
    <property type="match status" value="1"/>
</dbReference>
<dbReference type="GO" id="GO:0043565">
    <property type="term" value="F:sequence-specific DNA binding"/>
    <property type="evidence" value="ECO:0007669"/>
    <property type="project" value="InterPro"/>
</dbReference>
<dbReference type="SUPFAM" id="SSF48295">
    <property type="entry name" value="TrpR-like"/>
    <property type="match status" value="1"/>
</dbReference>
<dbReference type="GO" id="GO:0004803">
    <property type="term" value="F:transposase activity"/>
    <property type="evidence" value="ECO:0007669"/>
    <property type="project" value="InterPro"/>
</dbReference>
<gene>
    <name evidence="1" type="ORF">SAMN02910406_03643</name>
</gene>
<name>A0A1I1RA80_RUMAL</name>
<dbReference type="OrthoDB" id="1820045at2"/>
<dbReference type="Proteomes" id="UP000182192">
    <property type="component" value="Unassembled WGS sequence"/>
</dbReference>
<dbReference type="Gene3D" id="1.10.10.10">
    <property type="entry name" value="Winged helix-like DNA-binding domain superfamily/Winged helix DNA-binding domain"/>
    <property type="match status" value="1"/>
</dbReference>
<dbReference type="GO" id="GO:0006313">
    <property type="term" value="P:DNA transposition"/>
    <property type="evidence" value="ECO:0007669"/>
    <property type="project" value="InterPro"/>
</dbReference>
<dbReference type="InterPro" id="IPR036388">
    <property type="entry name" value="WH-like_DNA-bd_sf"/>
</dbReference>
<reference evidence="1 2" key="1">
    <citation type="submission" date="2016-10" db="EMBL/GenBank/DDBJ databases">
        <authorList>
            <person name="de Groot N.N."/>
        </authorList>
    </citation>
    <scope>NUCLEOTIDE SEQUENCE [LARGE SCALE GENOMIC DNA]</scope>
    <source>
        <strain evidence="1 2">AR67</strain>
    </source>
</reference>
<dbReference type="InterPro" id="IPR002514">
    <property type="entry name" value="Transposase_8"/>
</dbReference>
<evidence type="ECO:0000313" key="2">
    <source>
        <dbReference type="Proteomes" id="UP000182192"/>
    </source>
</evidence>
<proteinExistence type="predicted"/>
<sequence length="66" mass="7484">MPRKSKLTDEERIAAVKEYLDGKGNIAEIAKKHKISSTTFIQLVKRAQSEGLDSIRLSSHNKKYPK</sequence>
<evidence type="ECO:0000313" key="1">
    <source>
        <dbReference type="EMBL" id="SFD31165.1"/>
    </source>
</evidence>